<accession>A0A069QFG7</accession>
<keyword evidence="2" id="KW-1185">Reference proteome</keyword>
<proteinExistence type="predicted"/>
<reference evidence="1 2" key="1">
    <citation type="submission" date="2013-08" db="EMBL/GenBank/DDBJ databases">
        <authorList>
            <person name="Weinstock G."/>
            <person name="Sodergren E."/>
            <person name="Wylie T."/>
            <person name="Fulton L."/>
            <person name="Fulton R."/>
            <person name="Fronick C."/>
            <person name="O'Laughlin M."/>
            <person name="Godfrey J."/>
            <person name="Miner T."/>
            <person name="Herter B."/>
            <person name="Appelbaum E."/>
            <person name="Cordes M."/>
            <person name="Lek S."/>
            <person name="Wollam A."/>
            <person name="Pepin K.H."/>
            <person name="Palsikar V.B."/>
            <person name="Mitreva M."/>
            <person name="Wilson R.K."/>
        </authorList>
    </citation>
    <scope>NUCLEOTIDE SEQUENCE [LARGE SCALE GENOMIC DNA]</scope>
    <source>
        <strain evidence="1 2">ATCC 15930</strain>
    </source>
</reference>
<gene>
    <name evidence="1" type="ORF">HMPREF1991_02526</name>
</gene>
<dbReference type="Proteomes" id="UP000027442">
    <property type="component" value="Unassembled WGS sequence"/>
</dbReference>
<evidence type="ECO:0000313" key="2">
    <source>
        <dbReference type="Proteomes" id="UP000027442"/>
    </source>
</evidence>
<organism evidence="1 2">
    <name type="scientific">Hoylesella loescheii DSM 19665 = JCM 12249 = ATCC 15930</name>
    <dbReference type="NCBI Taxonomy" id="1122985"/>
    <lineage>
        <taxon>Bacteria</taxon>
        <taxon>Pseudomonadati</taxon>
        <taxon>Bacteroidota</taxon>
        <taxon>Bacteroidia</taxon>
        <taxon>Bacteroidales</taxon>
        <taxon>Prevotellaceae</taxon>
        <taxon>Hoylesella</taxon>
    </lineage>
</organism>
<dbReference type="PATRIC" id="fig|1122985.7.peg.2617"/>
<sequence>MPTVVRTLAMFKSHTTPLLTPYPTPPLAFIRLWGLFYALR</sequence>
<evidence type="ECO:0000313" key="1">
    <source>
        <dbReference type="EMBL" id="KDR51437.1"/>
    </source>
</evidence>
<name>A0A069QFG7_HOYLO</name>
<dbReference type="EMBL" id="JNGW01000107">
    <property type="protein sequence ID" value="KDR51437.1"/>
    <property type="molecule type" value="Genomic_DNA"/>
</dbReference>
<comment type="caution">
    <text evidence="1">The sequence shown here is derived from an EMBL/GenBank/DDBJ whole genome shotgun (WGS) entry which is preliminary data.</text>
</comment>
<dbReference type="AlphaFoldDB" id="A0A069QFG7"/>
<protein>
    <submittedName>
        <fullName evidence="1">Uncharacterized protein</fullName>
    </submittedName>
</protein>
<dbReference type="HOGENOM" id="CLU_3294290_0_0_10"/>